<gene>
    <name evidence="2" type="ORF">EYF88_16515</name>
</gene>
<feature type="domain" description="Nucleotidyltransferase-like" evidence="1">
    <location>
        <begin position="2"/>
        <end position="70"/>
    </location>
</feature>
<evidence type="ECO:0000259" key="1">
    <source>
        <dbReference type="Pfam" id="PF12281"/>
    </source>
</evidence>
<dbReference type="EMBL" id="SIRL01000017">
    <property type="protein sequence ID" value="TBN46653.1"/>
    <property type="molecule type" value="Genomic_DNA"/>
</dbReference>
<evidence type="ECO:0000313" key="3">
    <source>
        <dbReference type="Proteomes" id="UP000292859"/>
    </source>
</evidence>
<organism evidence="2 3">
    <name type="scientific">Paracoccus sediminis</name>
    <dbReference type="NCBI Taxonomy" id="1214787"/>
    <lineage>
        <taxon>Bacteria</taxon>
        <taxon>Pseudomonadati</taxon>
        <taxon>Pseudomonadota</taxon>
        <taxon>Alphaproteobacteria</taxon>
        <taxon>Rhodobacterales</taxon>
        <taxon>Paracoccaceae</taxon>
        <taxon>Paracoccus</taxon>
    </lineage>
</organism>
<evidence type="ECO:0000313" key="2">
    <source>
        <dbReference type="EMBL" id="TBN46653.1"/>
    </source>
</evidence>
<sequence length="99" mass="11070">MNAPSVDAIVVDERGFPAPMTCPDPRHWTAHKLWLSQRNDREPVKKGRDLAQALAVISLLKDRMPQLPIDATFLATLPKELANQMDSSIEKKPSVGPNW</sequence>
<dbReference type="InterPro" id="IPR058575">
    <property type="entry name" value="NTP_transf_8_dom"/>
</dbReference>
<name>A0ABY1YES7_9RHOB</name>
<dbReference type="Pfam" id="PF12281">
    <property type="entry name" value="NTP_transf_8"/>
    <property type="match status" value="1"/>
</dbReference>
<protein>
    <recommendedName>
        <fullName evidence="1">Nucleotidyltransferase-like domain-containing protein</fullName>
    </recommendedName>
</protein>
<proteinExistence type="predicted"/>
<keyword evidence="3" id="KW-1185">Reference proteome</keyword>
<reference evidence="2 3" key="1">
    <citation type="submission" date="2019-02" db="EMBL/GenBank/DDBJ databases">
        <authorList>
            <person name="Zhang G."/>
        </authorList>
    </citation>
    <scope>NUCLEOTIDE SEQUENCE [LARGE SCALE GENOMIC DNA]</scope>
    <source>
        <strain evidence="2 3">CMB17</strain>
    </source>
</reference>
<dbReference type="Proteomes" id="UP000292859">
    <property type="component" value="Unassembled WGS sequence"/>
</dbReference>
<comment type="caution">
    <text evidence="2">The sequence shown here is derived from an EMBL/GenBank/DDBJ whole genome shotgun (WGS) entry which is preliminary data.</text>
</comment>
<accession>A0ABY1YES7</accession>